<dbReference type="SUPFAM" id="SSF81343">
    <property type="entry name" value="Fumarate reductase respiratory complex transmembrane subunits"/>
    <property type="match status" value="1"/>
</dbReference>
<dbReference type="GO" id="GO:0008177">
    <property type="term" value="F:succinate dehydrogenase (quinone) activity"/>
    <property type="evidence" value="ECO:0007669"/>
    <property type="project" value="EnsemblFungi"/>
</dbReference>
<dbReference type="GO" id="GO:0046872">
    <property type="term" value="F:metal ion binding"/>
    <property type="evidence" value="ECO:0007669"/>
    <property type="project" value="UniProtKB-KW"/>
</dbReference>
<dbReference type="CDD" id="cd03499">
    <property type="entry name" value="SQR_TypeC_SdhC"/>
    <property type="match status" value="1"/>
</dbReference>
<dbReference type="OMA" id="LWSIANC"/>
<evidence type="ECO:0000256" key="1">
    <source>
        <dbReference type="ARBA" id="ARBA00004141"/>
    </source>
</evidence>
<accession>G0WB90</accession>
<proteinExistence type="predicted"/>
<evidence type="ECO:0000256" key="2">
    <source>
        <dbReference type="ARBA" id="ARBA00022617"/>
    </source>
</evidence>
<feature type="transmembrane region" description="Helical" evidence="8">
    <location>
        <begin position="130"/>
        <end position="152"/>
    </location>
</feature>
<dbReference type="OrthoDB" id="588261at2759"/>
<dbReference type="Gene3D" id="1.20.1300.10">
    <property type="entry name" value="Fumarate reductase/succinate dehydrogenase, transmembrane subunit"/>
    <property type="match status" value="1"/>
</dbReference>
<keyword evidence="3 8" id="KW-0812">Transmembrane</keyword>
<dbReference type="RefSeq" id="XP_003670253.1">
    <property type="nucleotide sequence ID" value="XM_003670205.1"/>
</dbReference>
<dbReference type="Pfam" id="PF01127">
    <property type="entry name" value="Sdh_cyt"/>
    <property type="match status" value="1"/>
</dbReference>
<dbReference type="AlphaFoldDB" id="G0WB90"/>
<dbReference type="InterPro" id="IPR000701">
    <property type="entry name" value="SuccDH_FuR_B_TM-su"/>
</dbReference>
<dbReference type="GO" id="GO:0006121">
    <property type="term" value="P:mitochondrial electron transport, succinate to ubiquinone"/>
    <property type="evidence" value="ECO:0007669"/>
    <property type="project" value="EnsemblFungi"/>
</dbReference>
<comment type="subcellular location">
    <subcellularLocation>
        <location evidence="1">Membrane</location>
        <topology evidence="1">Multi-pass membrane protein</topology>
    </subcellularLocation>
</comment>
<protein>
    <submittedName>
        <fullName evidence="9">Uncharacterized protein</fullName>
    </submittedName>
</protein>
<evidence type="ECO:0000313" key="10">
    <source>
        <dbReference type="Proteomes" id="UP000000689"/>
    </source>
</evidence>
<gene>
    <name evidence="9" type="primary">NDAI0E01940</name>
    <name evidence="9" type="ordered locus">NDAI_0E01940</name>
</gene>
<dbReference type="Proteomes" id="UP000000689">
    <property type="component" value="Chromosome 5"/>
</dbReference>
<keyword evidence="4" id="KW-0479">Metal-binding</keyword>
<dbReference type="eggNOG" id="KOG0449">
    <property type="taxonomic scope" value="Eukaryota"/>
</dbReference>
<dbReference type="GO" id="GO:0009055">
    <property type="term" value="F:electron transfer activity"/>
    <property type="evidence" value="ECO:0007669"/>
    <property type="project" value="InterPro"/>
</dbReference>
<feature type="transmembrane region" description="Helical" evidence="8">
    <location>
        <begin position="185"/>
        <end position="202"/>
    </location>
</feature>
<dbReference type="InterPro" id="IPR014314">
    <property type="entry name" value="Succ_DH_cytb556"/>
</dbReference>
<evidence type="ECO:0000256" key="5">
    <source>
        <dbReference type="ARBA" id="ARBA00022989"/>
    </source>
</evidence>
<sequence length="235" mass="26361">MLVRLGLNSNLIKTRTPLSNGGGFNSMMTKLIAPYSQMATARTILLSSSSSSSSSIPILMKNTASRTTLQNMMTIRSFTQNSILNENVPSSKDTQDSTILREQRAKRPISPHLTIYQPQLTWYLSSLHRVTLVLMGFAFYLVTIAFGLTGLFQSNNSENKLTSNSLINWYHNKMSNMTKWTVKGAFAYMFTLHYALSVRHLIWDMAKELSLKGVYRTGYAAMGFAALVGTWLFSL</sequence>
<evidence type="ECO:0000256" key="8">
    <source>
        <dbReference type="SAM" id="Phobius"/>
    </source>
</evidence>
<dbReference type="GO" id="GO:0045273">
    <property type="term" value="C:respiratory chain complex II (succinate dehydrogenase)"/>
    <property type="evidence" value="ECO:0007669"/>
    <property type="project" value="EnsemblFungi"/>
</dbReference>
<evidence type="ECO:0000256" key="6">
    <source>
        <dbReference type="ARBA" id="ARBA00023004"/>
    </source>
</evidence>
<keyword evidence="5 8" id="KW-1133">Transmembrane helix</keyword>
<dbReference type="GeneID" id="11498900"/>
<feature type="transmembrane region" description="Helical" evidence="8">
    <location>
        <begin position="214"/>
        <end position="233"/>
    </location>
</feature>
<keyword evidence="2" id="KW-0349">Heme</keyword>
<reference evidence="9 10" key="1">
    <citation type="journal article" date="2011" name="Proc. Natl. Acad. Sci. U.S.A.">
        <title>Evolutionary erosion of yeast sex chromosomes by mating-type switching accidents.</title>
        <authorList>
            <person name="Gordon J.L."/>
            <person name="Armisen D."/>
            <person name="Proux-Wera E."/>
            <person name="Oheigeartaigh S.S."/>
            <person name="Byrne K.P."/>
            <person name="Wolfe K.H."/>
        </authorList>
    </citation>
    <scope>NUCLEOTIDE SEQUENCE [LARGE SCALE GENOMIC DNA]</scope>
    <source>
        <strain evidence="10">ATCC 10597 / BCRC 20456 / CBS 421 / NBRC 0211 / NRRL Y-12639</strain>
    </source>
</reference>
<dbReference type="PANTHER" id="PTHR10978:SF5">
    <property type="entry name" value="SUCCINATE DEHYDROGENASE CYTOCHROME B560 SUBUNIT, MITOCHONDRIAL"/>
    <property type="match status" value="1"/>
</dbReference>
<dbReference type="STRING" id="1071378.G0WB90"/>
<evidence type="ECO:0000256" key="4">
    <source>
        <dbReference type="ARBA" id="ARBA00022723"/>
    </source>
</evidence>
<dbReference type="PROSITE" id="PS01000">
    <property type="entry name" value="SDH_CYT_1"/>
    <property type="match status" value="1"/>
</dbReference>
<evidence type="ECO:0000313" key="9">
    <source>
        <dbReference type="EMBL" id="CCD25010.1"/>
    </source>
</evidence>
<dbReference type="KEGG" id="ndi:NDAI_0E01940"/>
<dbReference type="InterPro" id="IPR034804">
    <property type="entry name" value="SQR/QFR_C/D"/>
</dbReference>
<organism evidence="9 10">
    <name type="scientific">Naumovozyma dairenensis (strain ATCC 10597 / BCRC 20456 / CBS 421 / NBRC 0211 / NRRL Y-12639)</name>
    <name type="common">Saccharomyces dairenensis</name>
    <dbReference type="NCBI Taxonomy" id="1071378"/>
    <lineage>
        <taxon>Eukaryota</taxon>
        <taxon>Fungi</taxon>
        <taxon>Dikarya</taxon>
        <taxon>Ascomycota</taxon>
        <taxon>Saccharomycotina</taxon>
        <taxon>Saccharomycetes</taxon>
        <taxon>Saccharomycetales</taxon>
        <taxon>Saccharomycetaceae</taxon>
        <taxon>Naumovozyma</taxon>
    </lineage>
</organism>
<keyword evidence="6" id="KW-0408">Iron</keyword>
<name>G0WB90_NAUDC</name>
<dbReference type="GO" id="GO:0045039">
    <property type="term" value="P:protein insertion into mitochondrial inner membrane"/>
    <property type="evidence" value="ECO:0007669"/>
    <property type="project" value="EnsemblFungi"/>
</dbReference>
<evidence type="ECO:0000256" key="7">
    <source>
        <dbReference type="ARBA" id="ARBA00023136"/>
    </source>
</evidence>
<dbReference type="GO" id="GO:0042721">
    <property type="term" value="C:TIM22 mitochondrial import inner membrane insertion complex"/>
    <property type="evidence" value="ECO:0007669"/>
    <property type="project" value="EnsemblFungi"/>
</dbReference>
<dbReference type="InterPro" id="IPR018495">
    <property type="entry name" value="Succ_DH_cyt_bsu_CS"/>
</dbReference>
<dbReference type="EMBL" id="HE580271">
    <property type="protein sequence ID" value="CCD25010.1"/>
    <property type="molecule type" value="Genomic_DNA"/>
</dbReference>
<evidence type="ECO:0000256" key="3">
    <source>
        <dbReference type="ARBA" id="ARBA00022692"/>
    </source>
</evidence>
<dbReference type="PANTHER" id="PTHR10978">
    <property type="entry name" value="SUCCINATE DEHYDROGENASE CYTOCHROME B560 SUBUNIT"/>
    <property type="match status" value="1"/>
</dbReference>
<dbReference type="GO" id="GO:0006099">
    <property type="term" value="P:tricarboxylic acid cycle"/>
    <property type="evidence" value="ECO:0007669"/>
    <property type="project" value="EnsemblFungi"/>
</dbReference>
<dbReference type="HOGENOM" id="CLU_094691_0_0_1"/>
<keyword evidence="7 8" id="KW-0472">Membrane</keyword>
<keyword evidence="10" id="KW-1185">Reference proteome</keyword>